<dbReference type="PANTHER" id="PTHR14256:SF3">
    <property type="entry name" value="NORMAL MUCOSA OF ESOPHAGUS-SPECIFIC GENE 1 PROTEIN"/>
    <property type="match status" value="1"/>
</dbReference>
<accession>A0A646QCF6</accession>
<keyword evidence="1" id="KW-1133">Transmembrane helix</keyword>
<reference evidence="2" key="1">
    <citation type="submission" date="2018-11" db="EMBL/GenBank/DDBJ databases">
        <title>Venom-gland transcriptomics and venom proteomics of the Florida green centipede (Hemiscolopendra marginata) reveal sex-based variation in a centipede venom.</title>
        <authorList>
            <person name="Nystrom G.S."/>
            <person name="Ward M.J."/>
            <person name="Ellsworth S.A."/>
            <person name="Rokyta D.R."/>
        </authorList>
    </citation>
    <scope>NUCLEOTIDE SEQUENCE</scope>
    <source>
        <tissue evidence="2">Venom gland</tissue>
    </source>
</reference>
<dbReference type="Pfam" id="PF06522">
    <property type="entry name" value="B12D"/>
    <property type="match status" value="1"/>
</dbReference>
<dbReference type="EMBL" id="GHBY01000159">
    <property type="protein sequence ID" value="MUP40336.1"/>
    <property type="molecule type" value="Transcribed_RNA"/>
</dbReference>
<dbReference type="AlphaFoldDB" id="A0A646QCF6"/>
<name>A0A646QCF6_9MYRI</name>
<dbReference type="PANTHER" id="PTHR14256">
    <property type="entry name" value="NADH-UBIQUINONE OXIDOREDUCTASE MLRQ SUBUNIT"/>
    <property type="match status" value="1"/>
</dbReference>
<keyword evidence="1" id="KW-0472">Membrane</keyword>
<evidence type="ECO:0000313" key="2">
    <source>
        <dbReference type="EMBL" id="MUP40336.1"/>
    </source>
</evidence>
<evidence type="ECO:0000256" key="1">
    <source>
        <dbReference type="SAM" id="Phobius"/>
    </source>
</evidence>
<sequence>MSSAGDHGKTFGFGFRALKKYPEIIPLVGIIGVACVGVVAYSIYCFTKSDVILDRSKAPPWERINPEQPQKLLVVQQEYKKNPELEKLKREMGDYK</sequence>
<proteinExistence type="predicted"/>
<keyword evidence="1" id="KW-0812">Transmembrane</keyword>
<dbReference type="InterPro" id="IPR010530">
    <property type="entry name" value="B12D"/>
</dbReference>
<organism evidence="2">
    <name type="scientific">Hemiscolopendra marginata</name>
    <dbReference type="NCBI Taxonomy" id="943146"/>
    <lineage>
        <taxon>Eukaryota</taxon>
        <taxon>Metazoa</taxon>
        <taxon>Ecdysozoa</taxon>
        <taxon>Arthropoda</taxon>
        <taxon>Myriapoda</taxon>
        <taxon>Chilopoda</taxon>
        <taxon>Pleurostigmophora</taxon>
        <taxon>Scolopendromorpha</taxon>
        <taxon>Scolopendridae</taxon>
        <taxon>Hemiscolopendra</taxon>
    </lineage>
</organism>
<protein>
    <submittedName>
        <fullName evidence="2">Normal mucosa of esophagus-specific 1 protein</fullName>
    </submittedName>
</protein>
<feature type="transmembrane region" description="Helical" evidence="1">
    <location>
        <begin position="24"/>
        <end position="47"/>
    </location>
</feature>